<proteinExistence type="predicted"/>
<keyword evidence="2" id="KW-1185">Reference proteome</keyword>
<evidence type="ECO:0000313" key="1">
    <source>
        <dbReference type="EMBL" id="GIY45502.1"/>
    </source>
</evidence>
<name>A0AAV4TJD0_9ARAC</name>
<gene>
    <name evidence="1" type="ORF">CDAR_400941</name>
</gene>
<dbReference type="Proteomes" id="UP001054837">
    <property type="component" value="Unassembled WGS sequence"/>
</dbReference>
<organism evidence="1 2">
    <name type="scientific">Caerostris darwini</name>
    <dbReference type="NCBI Taxonomy" id="1538125"/>
    <lineage>
        <taxon>Eukaryota</taxon>
        <taxon>Metazoa</taxon>
        <taxon>Ecdysozoa</taxon>
        <taxon>Arthropoda</taxon>
        <taxon>Chelicerata</taxon>
        <taxon>Arachnida</taxon>
        <taxon>Araneae</taxon>
        <taxon>Araneomorphae</taxon>
        <taxon>Entelegynae</taxon>
        <taxon>Araneoidea</taxon>
        <taxon>Araneidae</taxon>
        <taxon>Caerostris</taxon>
    </lineage>
</organism>
<evidence type="ECO:0000313" key="2">
    <source>
        <dbReference type="Proteomes" id="UP001054837"/>
    </source>
</evidence>
<accession>A0AAV4TJD0</accession>
<sequence length="147" mass="16753">MHCKEDNTWFYIVLRSLFVVKPVTLRGWASHPPSGSPHRRPLLLSLSNAQHVPLETAGRELKVWLGNTEQERRETIVLPWQVLIAESHAALTDSFTESVYFATFSDCIALRMDGPVFHSTDFMALGYVSANSLHIERFKFDGMNSYI</sequence>
<dbReference type="EMBL" id="BPLQ01009633">
    <property type="protein sequence ID" value="GIY45502.1"/>
    <property type="molecule type" value="Genomic_DNA"/>
</dbReference>
<reference evidence="1 2" key="1">
    <citation type="submission" date="2021-06" db="EMBL/GenBank/DDBJ databases">
        <title>Caerostris darwini draft genome.</title>
        <authorList>
            <person name="Kono N."/>
            <person name="Arakawa K."/>
        </authorList>
    </citation>
    <scope>NUCLEOTIDE SEQUENCE [LARGE SCALE GENOMIC DNA]</scope>
</reference>
<comment type="caution">
    <text evidence="1">The sequence shown here is derived from an EMBL/GenBank/DDBJ whole genome shotgun (WGS) entry which is preliminary data.</text>
</comment>
<protein>
    <submittedName>
        <fullName evidence="1">Uncharacterized protein</fullName>
    </submittedName>
</protein>
<dbReference type="AlphaFoldDB" id="A0AAV4TJD0"/>